<proteinExistence type="predicted"/>
<accession>A0AAN7T1X6</accession>
<dbReference type="Pfam" id="PF11312">
    <property type="entry name" value="Methyltransf_34"/>
    <property type="match status" value="1"/>
</dbReference>
<evidence type="ECO:0000256" key="1">
    <source>
        <dbReference type="SAM" id="MobiDB-lite"/>
    </source>
</evidence>
<name>A0AAN7T1X6_9EURO</name>
<sequence>MSSKKSTRHADQLRKKMQSNTDQKPRQTVNCDQDASNEQHVLPIEVQQIVLNVFRTAFPTVQDTEELKTIIREVKRHLFNRDFSAAFSSQSFLQAYALRWSAARALGYTELLTNARTKYLFDSSETDNGHLEPDTQTTTSQSLDSPNHHHCPANRVVCIGGGAGAEIVALAASNRTSSKPLQVVAIDSADWSDPVQKLASALTVPPTLSIYASEAFRKRPENQPLVVHPMQVDVSFMQQDVLSWSRDSLRESLSGTTLCTIMFTLNELFSTSIPKTTALLLDLTSAIPQGSHLLVVDSPGSYSEVQLGKKSVPTNTAAANSEGTKKYPMKWLLDHTLLVVAKGESEAVWEKVENEDSLWFRIEQKDRDRLEYPVELENMRYQLHSYRRI</sequence>
<dbReference type="InterPro" id="IPR021463">
    <property type="entry name" value="Methyltransf_34"/>
</dbReference>
<dbReference type="Proteomes" id="UP001309876">
    <property type="component" value="Unassembled WGS sequence"/>
</dbReference>
<protein>
    <recommendedName>
        <fullName evidence="4">25S rRNA (Uridine(2843)-N(3))-methyltransferase</fullName>
    </recommendedName>
</protein>
<comment type="caution">
    <text evidence="2">The sequence shown here is derived from an EMBL/GenBank/DDBJ whole genome shotgun (WGS) entry which is preliminary data.</text>
</comment>
<reference evidence="2 3" key="1">
    <citation type="submission" date="2023-08" db="EMBL/GenBank/DDBJ databases">
        <title>Black Yeasts Isolated from many extreme environments.</title>
        <authorList>
            <person name="Coleine C."/>
            <person name="Stajich J.E."/>
            <person name="Selbmann L."/>
        </authorList>
    </citation>
    <scope>NUCLEOTIDE SEQUENCE [LARGE SCALE GENOMIC DNA]</scope>
    <source>
        <strain evidence="2 3">CCFEE 5910</strain>
    </source>
</reference>
<feature type="region of interest" description="Disordered" evidence="1">
    <location>
        <begin position="124"/>
        <end position="148"/>
    </location>
</feature>
<dbReference type="EMBL" id="JAVRRJ010000003">
    <property type="protein sequence ID" value="KAK5087033.1"/>
    <property type="molecule type" value="Genomic_DNA"/>
</dbReference>
<evidence type="ECO:0000313" key="2">
    <source>
        <dbReference type="EMBL" id="KAK5087033.1"/>
    </source>
</evidence>
<gene>
    <name evidence="2" type="ORF">LTR05_004204</name>
</gene>
<evidence type="ECO:0000313" key="3">
    <source>
        <dbReference type="Proteomes" id="UP001309876"/>
    </source>
</evidence>
<evidence type="ECO:0008006" key="4">
    <source>
        <dbReference type="Google" id="ProtNLM"/>
    </source>
</evidence>
<feature type="compositionally biased region" description="Polar residues" evidence="1">
    <location>
        <begin position="18"/>
        <end position="35"/>
    </location>
</feature>
<organism evidence="2 3">
    <name type="scientific">Lithohypha guttulata</name>
    <dbReference type="NCBI Taxonomy" id="1690604"/>
    <lineage>
        <taxon>Eukaryota</taxon>
        <taxon>Fungi</taxon>
        <taxon>Dikarya</taxon>
        <taxon>Ascomycota</taxon>
        <taxon>Pezizomycotina</taxon>
        <taxon>Eurotiomycetes</taxon>
        <taxon>Chaetothyriomycetidae</taxon>
        <taxon>Chaetothyriales</taxon>
        <taxon>Trichomeriaceae</taxon>
        <taxon>Lithohypha</taxon>
    </lineage>
</organism>
<dbReference type="AlphaFoldDB" id="A0AAN7T1X6"/>
<keyword evidence="3" id="KW-1185">Reference proteome</keyword>
<feature type="region of interest" description="Disordered" evidence="1">
    <location>
        <begin position="1"/>
        <end position="35"/>
    </location>
</feature>